<evidence type="ECO:0000313" key="1">
    <source>
        <dbReference type="EMBL" id="KAH7029231.1"/>
    </source>
</evidence>
<accession>A0A9P9BSW2</accession>
<proteinExistence type="predicted"/>
<reference evidence="1" key="1">
    <citation type="journal article" date="2021" name="Nat. Commun.">
        <title>Genetic determinants of endophytism in the Arabidopsis root mycobiome.</title>
        <authorList>
            <person name="Mesny F."/>
            <person name="Miyauchi S."/>
            <person name="Thiergart T."/>
            <person name="Pickel B."/>
            <person name="Atanasova L."/>
            <person name="Karlsson M."/>
            <person name="Huettel B."/>
            <person name="Barry K.W."/>
            <person name="Haridas S."/>
            <person name="Chen C."/>
            <person name="Bauer D."/>
            <person name="Andreopoulos W."/>
            <person name="Pangilinan J."/>
            <person name="LaButti K."/>
            <person name="Riley R."/>
            <person name="Lipzen A."/>
            <person name="Clum A."/>
            <person name="Drula E."/>
            <person name="Henrissat B."/>
            <person name="Kohler A."/>
            <person name="Grigoriev I.V."/>
            <person name="Martin F.M."/>
            <person name="Hacquard S."/>
        </authorList>
    </citation>
    <scope>NUCLEOTIDE SEQUENCE</scope>
    <source>
        <strain evidence="1">MPI-CAGE-CH-0230</strain>
    </source>
</reference>
<protein>
    <submittedName>
        <fullName evidence="1">Uncharacterized protein</fullName>
    </submittedName>
</protein>
<keyword evidence="2" id="KW-1185">Reference proteome</keyword>
<dbReference type="RefSeq" id="XP_046011519.1">
    <property type="nucleotide sequence ID" value="XM_046148186.1"/>
</dbReference>
<dbReference type="EMBL" id="JAGTJQ010000006">
    <property type="protein sequence ID" value="KAH7029231.1"/>
    <property type="molecule type" value="Genomic_DNA"/>
</dbReference>
<sequence length="191" mass="21560">MKRMAARRIVEPNQTTCARNKTLFLKGNKRRSGKCLPWYGQINENFATGSQPSVRSSALCAVCTLERGTSLSRSAPTSITAQVARGWRPFIFFKLWGELPWLRASAWLVLALPGPLLRRLLSSSFLSFPCICRIGVAIMSSSRLELAGHQTELEVCVRPFLTGRVSSPERTVENYCAVRQRRFCRYMTLLD</sequence>
<comment type="caution">
    <text evidence="1">The sequence shown here is derived from an EMBL/GenBank/DDBJ whole genome shotgun (WGS) entry which is preliminary data.</text>
</comment>
<evidence type="ECO:0000313" key="2">
    <source>
        <dbReference type="Proteomes" id="UP000756346"/>
    </source>
</evidence>
<name>A0A9P9BSW2_9PEZI</name>
<dbReference type="GeneID" id="70177732"/>
<organism evidence="1 2">
    <name type="scientific">Microdochium trichocladiopsis</name>
    <dbReference type="NCBI Taxonomy" id="1682393"/>
    <lineage>
        <taxon>Eukaryota</taxon>
        <taxon>Fungi</taxon>
        <taxon>Dikarya</taxon>
        <taxon>Ascomycota</taxon>
        <taxon>Pezizomycotina</taxon>
        <taxon>Sordariomycetes</taxon>
        <taxon>Xylariomycetidae</taxon>
        <taxon>Xylariales</taxon>
        <taxon>Microdochiaceae</taxon>
        <taxon>Microdochium</taxon>
    </lineage>
</organism>
<dbReference type="Proteomes" id="UP000756346">
    <property type="component" value="Unassembled WGS sequence"/>
</dbReference>
<dbReference type="AlphaFoldDB" id="A0A9P9BSW2"/>
<gene>
    <name evidence="1" type="ORF">B0I36DRAFT_129725</name>
</gene>